<dbReference type="InterPro" id="IPR000571">
    <property type="entry name" value="Znf_CCCH"/>
</dbReference>
<feature type="region of interest" description="Disordered" evidence="7">
    <location>
        <begin position="179"/>
        <end position="209"/>
    </location>
</feature>
<dbReference type="FunFam" id="4.10.1000.10:FF:000002">
    <property type="entry name" value="Zinc finger protein 36, C3H1 type-like 1"/>
    <property type="match status" value="1"/>
</dbReference>
<feature type="coiled-coil region" evidence="6">
    <location>
        <begin position="100"/>
        <end position="127"/>
    </location>
</feature>
<dbReference type="GO" id="GO:0008270">
    <property type="term" value="F:zinc ion binding"/>
    <property type="evidence" value="ECO:0007669"/>
    <property type="project" value="UniProtKB-KW"/>
</dbReference>
<sequence>MEKEIRDESSPSDAKTSMTTATATTSSSLTSDFDFDFDFDFDVDFSSMYNSVFPPRSSLSPSLITDDRHRMATEHRLQQARLILEYQQLCDHYDLCFSRLQAITRELETLRQQNADLRLANARLLKIITGSFHRMTEDIPPAFAPNNVMEPNRLEKRTVLERESFPKSISVRSSGCTIKPKQANASSGTSRPRAQRVYVPPGNNKREEAEEAKAVELEVYNQGMWKTELCNKWQETGSCPYGDYCQFAHDFTELRPVIRHPKYKTEVCRMVLSGGTCPYGHRCHFRHSLTEQERIPVPR</sequence>
<evidence type="ECO:0000256" key="3">
    <source>
        <dbReference type="ARBA" id="ARBA00022771"/>
    </source>
</evidence>
<keyword evidence="10" id="KW-1185">Reference proteome</keyword>
<name>A0AAP0M4K7_9ROSI</name>
<feature type="zinc finger region" description="C3H1-type" evidence="5">
    <location>
        <begin position="262"/>
        <end position="290"/>
    </location>
</feature>
<feature type="region of interest" description="Disordered" evidence="7">
    <location>
        <begin position="1"/>
        <end position="21"/>
    </location>
</feature>
<feature type="domain" description="C3H1-type" evidence="8">
    <location>
        <begin position="262"/>
        <end position="290"/>
    </location>
</feature>
<keyword evidence="2" id="KW-0677">Repeat</keyword>
<evidence type="ECO:0000313" key="10">
    <source>
        <dbReference type="Proteomes" id="UP001428341"/>
    </source>
</evidence>
<dbReference type="Pfam" id="PF00642">
    <property type="entry name" value="zf-CCCH"/>
    <property type="match status" value="2"/>
</dbReference>
<evidence type="ECO:0000256" key="6">
    <source>
        <dbReference type="SAM" id="Coils"/>
    </source>
</evidence>
<reference evidence="9 10" key="1">
    <citation type="submission" date="2024-05" db="EMBL/GenBank/DDBJ databases">
        <title>Haplotype-resolved chromosome-level genome assembly of Huyou (Citrus changshanensis).</title>
        <authorList>
            <person name="Miao C."/>
            <person name="Chen W."/>
            <person name="Wu Y."/>
            <person name="Wang L."/>
            <person name="Zhao S."/>
            <person name="Grierson D."/>
            <person name="Xu C."/>
            <person name="Chen K."/>
        </authorList>
    </citation>
    <scope>NUCLEOTIDE SEQUENCE [LARGE SCALE GENOMIC DNA]</scope>
    <source>
        <strain evidence="9">01-14</strain>
        <tissue evidence="9">Leaf</tissue>
    </source>
</reference>
<organism evidence="9 10">
    <name type="scientific">Citrus x changshan-huyou</name>
    <dbReference type="NCBI Taxonomy" id="2935761"/>
    <lineage>
        <taxon>Eukaryota</taxon>
        <taxon>Viridiplantae</taxon>
        <taxon>Streptophyta</taxon>
        <taxon>Embryophyta</taxon>
        <taxon>Tracheophyta</taxon>
        <taxon>Spermatophyta</taxon>
        <taxon>Magnoliopsida</taxon>
        <taxon>eudicotyledons</taxon>
        <taxon>Gunneridae</taxon>
        <taxon>Pentapetalae</taxon>
        <taxon>rosids</taxon>
        <taxon>malvids</taxon>
        <taxon>Sapindales</taxon>
        <taxon>Rutaceae</taxon>
        <taxon>Aurantioideae</taxon>
        <taxon>Citrus</taxon>
    </lineage>
</organism>
<dbReference type="InterPro" id="IPR045877">
    <property type="entry name" value="ZFP36-like"/>
</dbReference>
<dbReference type="FunFam" id="4.10.1000.10:FF:000001">
    <property type="entry name" value="zinc finger CCCH domain-containing protein 15-like"/>
    <property type="match status" value="1"/>
</dbReference>
<keyword evidence="3 5" id="KW-0863">Zinc-finger</keyword>
<evidence type="ECO:0000256" key="1">
    <source>
        <dbReference type="ARBA" id="ARBA00022723"/>
    </source>
</evidence>
<evidence type="ECO:0000256" key="4">
    <source>
        <dbReference type="ARBA" id="ARBA00022833"/>
    </source>
</evidence>
<gene>
    <name evidence="9" type="ORF">WN944_005219</name>
</gene>
<comment type="caution">
    <text evidence="9">The sequence shown here is derived from an EMBL/GenBank/DDBJ whole genome shotgun (WGS) entry which is preliminary data.</text>
</comment>
<dbReference type="AlphaFoldDB" id="A0AAP0M4K7"/>
<accession>A0AAP0M4K7</accession>
<evidence type="ECO:0000256" key="7">
    <source>
        <dbReference type="SAM" id="MobiDB-lite"/>
    </source>
</evidence>
<dbReference type="PANTHER" id="PTHR12547">
    <property type="entry name" value="CCCH ZINC FINGER/TIS11-RELATED"/>
    <property type="match status" value="1"/>
</dbReference>
<feature type="compositionally biased region" description="Polar residues" evidence="7">
    <location>
        <begin position="183"/>
        <end position="192"/>
    </location>
</feature>
<evidence type="ECO:0000259" key="8">
    <source>
        <dbReference type="PROSITE" id="PS50103"/>
    </source>
</evidence>
<dbReference type="SMART" id="SM00356">
    <property type="entry name" value="ZnF_C3H1"/>
    <property type="match status" value="2"/>
</dbReference>
<keyword evidence="6" id="KW-0175">Coiled coil</keyword>
<keyword evidence="4 5" id="KW-0862">Zinc</keyword>
<feature type="compositionally biased region" description="Low complexity" evidence="7">
    <location>
        <begin position="12"/>
        <end position="21"/>
    </location>
</feature>
<proteinExistence type="predicted"/>
<feature type="zinc finger region" description="C3H1-type" evidence="5">
    <location>
        <begin position="224"/>
        <end position="252"/>
    </location>
</feature>
<keyword evidence="1 5" id="KW-0479">Metal-binding</keyword>
<feature type="domain" description="C3H1-type" evidence="8">
    <location>
        <begin position="224"/>
        <end position="252"/>
    </location>
</feature>
<protein>
    <recommendedName>
        <fullName evidence="8">C3H1-type domain-containing protein</fullName>
    </recommendedName>
</protein>
<dbReference type="Gene3D" id="4.10.1000.10">
    <property type="entry name" value="Zinc finger, CCCH-type"/>
    <property type="match status" value="2"/>
</dbReference>
<dbReference type="GO" id="GO:0003729">
    <property type="term" value="F:mRNA binding"/>
    <property type="evidence" value="ECO:0007669"/>
    <property type="project" value="InterPro"/>
</dbReference>
<dbReference type="EMBL" id="JBCGBO010000006">
    <property type="protein sequence ID" value="KAK9194512.1"/>
    <property type="molecule type" value="Genomic_DNA"/>
</dbReference>
<dbReference type="PROSITE" id="PS50103">
    <property type="entry name" value="ZF_C3H1"/>
    <property type="match status" value="2"/>
</dbReference>
<evidence type="ECO:0000256" key="5">
    <source>
        <dbReference type="PROSITE-ProRule" id="PRU00723"/>
    </source>
</evidence>
<dbReference type="SUPFAM" id="SSF90229">
    <property type="entry name" value="CCCH zinc finger"/>
    <property type="match status" value="2"/>
</dbReference>
<dbReference type="InterPro" id="IPR036855">
    <property type="entry name" value="Znf_CCCH_sf"/>
</dbReference>
<dbReference type="Proteomes" id="UP001428341">
    <property type="component" value="Unassembled WGS sequence"/>
</dbReference>
<evidence type="ECO:0000256" key="2">
    <source>
        <dbReference type="ARBA" id="ARBA00022737"/>
    </source>
</evidence>
<evidence type="ECO:0000313" key="9">
    <source>
        <dbReference type="EMBL" id="KAK9194512.1"/>
    </source>
</evidence>
<dbReference type="PANTHER" id="PTHR12547:SF178">
    <property type="entry name" value="ZINC FINGER CCCH DOMAIN-CONTAINING PROTEIN 14"/>
    <property type="match status" value="1"/>
</dbReference>